<feature type="active site" evidence="3">
    <location>
        <position position="257"/>
    </location>
</feature>
<dbReference type="GO" id="GO:0009450">
    <property type="term" value="P:gamma-aminobutyric acid catabolic process"/>
    <property type="evidence" value="ECO:0007669"/>
    <property type="project" value="TreeGrafter"/>
</dbReference>
<dbReference type="GO" id="GO:0004777">
    <property type="term" value="F:succinate-semialdehyde dehydrogenase (NAD+) activity"/>
    <property type="evidence" value="ECO:0007669"/>
    <property type="project" value="TreeGrafter"/>
</dbReference>
<dbReference type="EMBL" id="LQQC01000008">
    <property type="protein sequence ID" value="KXZ58920.1"/>
    <property type="molecule type" value="Genomic_DNA"/>
</dbReference>
<evidence type="ECO:0000256" key="1">
    <source>
        <dbReference type="ARBA" id="ARBA00009986"/>
    </source>
</evidence>
<comment type="caution">
    <text evidence="6">The sequence shown here is derived from an EMBL/GenBank/DDBJ whole genome shotgun (WGS) entry which is preliminary data.</text>
</comment>
<dbReference type="Pfam" id="PF00171">
    <property type="entry name" value="Aldedh"/>
    <property type="match status" value="1"/>
</dbReference>
<organism evidence="6 7">
    <name type="scientific">Brevibacterium ravenspurgense</name>
    <dbReference type="NCBI Taxonomy" id="479117"/>
    <lineage>
        <taxon>Bacteria</taxon>
        <taxon>Bacillati</taxon>
        <taxon>Actinomycetota</taxon>
        <taxon>Actinomycetes</taxon>
        <taxon>Micrococcales</taxon>
        <taxon>Brevibacteriaceae</taxon>
        <taxon>Brevibacterium</taxon>
    </lineage>
</organism>
<evidence type="ECO:0000256" key="4">
    <source>
        <dbReference type="RuleBase" id="RU003345"/>
    </source>
</evidence>
<dbReference type="CDD" id="cd07103">
    <property type="entry name" value="ALDH_F5_SSADH_GabD"/>
    <property type="match status" value="1"/>
</dbReference>
<accession>A0A150HB88</accession>
<dbReference type="Proteomes" id="UP000243589">
    <property type="component" value="Unassembled WGS sequence"/>
</dbReference>
<feature type="domain" description="Aldehyde dehydrogenase" evidence="5">
    <location>
        <begin position="20"/>
        <end position="480"/>
    </location>
</feature>
<evidence type="ECO:0000256" key="3">
    <source>
        <dbReference type="PROSITE-ProRule" id="PRU10007"/>
    </source>
</evidence>
<dbReference type="InterPro" id="IPR016161">
    <property type="entry name" value="Ald_DH/histidinol_DH"/>
</dbReference>
<comment type="similarity">
    <text evidence="1 4">Belongs to the aldehyde dehydrogenase family.</text>
</comment>
<dbReference type="AlphaFoldDB" id="A0A150HB88"/>
<evidence type="ECO:0000313" key="7">
    <source>
        <dbReference type="Proteomes" id="UP000243589"/>
    </source>
</evidence>
<dbReference type="InterPro" id="IPR016163">
    <property type="entry name" value="Ald_DH_C"/>
</dbReference>
<dbReference type="PATRIC" id="fig|479117.4.peg.792"/>
<dbReference type="GO" id="GO:0036243">
    <property type="term" value="F:succinate-semialdehyde dehydrogenase (NADP+) activity"/>
    <property type="evidence" value="ECO:0007669"/>
    <property type="project" value="UniProtKB-EC"/>
</dbReference>
<dbReference type="FunFam" id="3.40.605.10:FF:000005">
    <property type="entry name" value="Succinate-semialdehyde dehydrogenase I"/>
    <property type="match status" value="1"/>
</dbReference>
<evidence type="ECO:0000256" key="2">
    <source>
        <dbReference type="ARBA" id="ARBA00023002"/>
    </source>
</evidence>
<sequence length="485" mass="51754">MDVQSIIDKVNTGLFIDGQWRDAETGDTIDVINPATGKVIAKVADGSEKDAQDAIEAAGRAQKSWAATPPRERGEILRRAFELLMEKQDEIGAVMTAEMGKSLTEAKGEVAYGAEFFRWFSEEAVRIGGDYMKSTDGKNRLMISKEPVGPCILVTPWNFPLAMGTRKIGPALAAGCTVVLKPAQLTPLTSFMLMEVLVEAGVPAGVVNVVTSSSARRVVTPWMESGIARKISFTGSTDVGKNLLKQAADNVLKTSMELGGNAPFIVCEDADLDKAVEGAMQAKMRNIGEACTAANRLIVHSSVADEFAKRMAERMSALKVGNGLEDGVDIGPLVEEKALDKVAELVDEAVSAGAHVVTGGKRVEGDGFFYEPTVLTNIPADVAINREEIFGPVAPIYTFDTEDEAIDMANATEFGLSSYLYTENLEKALRLSEQIEAGMVGLNTGLVSNPAAPFGGVKESGLGREGSQFGIDEYLEIKYVATPVG</sequence>
<evidence type="ECO:0000313" key="6">
    <source>
        <dbReference type="EMBL" id="KXZ58920.1"/>
    </source>
</evidence>
<dbReference type="FunFam" id="3.40.309.10:FF:000004">
    <property type="entry name" value="Succinate-semialdehyde dehydrogenase I"/>
    <property type="match status" value="1"/>
</dbReference>
<dbReference type="Gene3D" id="3.40.605.10">
    <property type="entry name" value="Aldehyde Dehydrogenase, Chain A, domain 1"/>
    <property type="match status" value="1"/>
</dbReference>
<dbReference type="Gene3D" id="3.40.309.10">
    <property type="entry name" value="Aldehyde Dehydrogenase, Chain A, domain 2"/>
    <property type="match status" value="1"/>
</dbReference>
<dbReference type="PANTHER" id="PTHR43353">
    <property type="entry name" value="SUCCINATE-SEMIALDEHYDE DEHYDROGENASE, MITOCHONDRIAL"/>
    <property type="match status" value="1"/>
</dbReference>
<evidence type="ECO:0000259" key="5">
    <source>
        <dbReference type="Pfam" id="PF00171"/>
    </source>
</evidence>
<dbReference type="InterPro" id="IPR016162">
    <property type="entry name" value="Ald_DH_N"/>
</dbReference>
<dbReference type="SUPFAM" id="SSF53720">
    <property type="entry name" value="ALDH-like"/>
    <property type="match status" value="1"/>
</dbReference>
<dbReference type="InterPro" id="IPR029510">
    <property type="entry name" value="Ald_DH_CS_GLU"/>
</dbReference>
<name>A0A150HB88_9MICO</name>
<gene>
    <name evidence="6" type="primary">gabD_2</name>
    <name evidence="6" type="ORF">Bravens_00792</name>
</gene>
<keyword evidence="2 4" id="KW-0560">Oxidoreductase</keyword>
<proteinExistence type="inferred from homology"/>
<dbReference type="EC" id="1.2.1.79" evidence="6"/>
<dbReference type="InterPro" id="IPR050740">
    <property type="entry name" value="Aldehyde_DH_Superfamily"/>
</dbReference>
<dbReference type="PROSITE" id="PS00687">
    <property type="entry name" value="ALDEHYDE_DEHYDR_GLU"/>
    <property type="match status" value="1"/>
</dbReference>
<dbReference type="InterPro" id="IPR015590">
    <property type="entry name" value="Aldehyde_DH_dom"/>
</dbReference>
<keyword evidence="7" id="KW-1185">Reference proteome</keyword>
<dbReference type="PANTHER" id="PTHR43353:SF5">
    <property type="entry name" value="SUCCINATE-SEMIALDEHYDE DEHYDROGENASE, MITOCHONDRIAL"/>
    <property type="match status" value="1"/>
</dbReference>
<protein>
    <submittedName>
        <fullName evidence="6">Succinate-semialdehyde dehydrogenase [NADP(+)] GabD</fullName>
        <ecNumber evidence="6">1.2.1.79</ecNumber>
    </submittedName>
</protein>
<reference evidence="6 7" key="1">
    <citation type="submission" date="2016-01" db="EMBL/GenBank/DDBJ databases">
        <title>Use of Whole Genome Sequencing to ascertain that Brevibacterium massiliense (Roux, Raoult 2009) is a later heterotypic synonym of Brevibacterium ravenspurgense (Mages 2008).</title>
        <authorList>
            <person name="Bernier A.-M."/>
            <person name="Burdz T."/>
            <person name="Huynh C."/>
            <person name="Pachecho A.L."/>
            <person name="Wiebe D."/>
            <person name="Bonner C."/>
            <person name="Bernard K."/>
        </authorList>
    </citation>
    <scope>NUCLEOTIDE SEQUENCE [LARGE SCALE GENOMIC DNA]</scope>
    <source>
        <strain evidence="6 7">CCUG56047</strain>
    </source>
</reference>
<dbReference type="RefSeq" id="WP_062020494.1">
    <property type="nucleotide sequence ID" value="NZ_LQQC01000008.1"/>
</dbReference>